<dbReference type="Pfam" id="PF13600">
    <property type="entry name" value="DUF4140"/>
    <property type="match status" value="1"/>
</dbReference>
<feature type="domain" description="DUF4139" evidence="2">
    <location>
        <begin position="184"/>
        <end position="452"/>
    </location>
</feature>
<protein>
    <submittedName>
        <fullName evidence="4">DUF4139 domain-containing protein</fullName>
    </submittedName>
</protein>
<evidence type="ECO:0000259" key="2">
    <source>
        <dbReference type="Pfam" id="PF13598"/>
    </source>
</evidence>
<feature type="domain" description="DUF4140" evidence="3">
    <location>
        <begin position="40"/>
        <end position="97"/>
    </location>
</feature>
<keyword evidence="1" id="KW-0732">Signal</keyword>
<feature type="signal peptide" evidence="1">
    <location>
        <begin position="1"/>
        <end position="32"/>
    </location>
</feature>
<name>A0A538U4K9_UNCEI</name>
<dbReference type="Proteomes" id="UP000319836">
    <property type="component" value="Unassembled WGS sequence"/>
</dbReference>
<sequence>MLATLRLVRENRMLRLVCSAVLLAALAPGSFAEPASPARVTIYSGDLAWVRETRTLEFAAGRDTARITGLPERIDVSSIRLAPSGKARIRRLAWMAAEPQADRWIERARGRRVRVSLRGDRVVEGVLTGADAAWLMVRGDDGALETLARSAVDQIRMADPPRLTTEPVLEIVLEPGVSGRVPAELSYLTGGLSWTAEHTLVRTGEKTARWSSIVTVENASGRSFDVPRLALVAGQPHRVGGAPMPLMRAGLGVAMEAKADLTEQSFSEYHLYTLDRPARLDDHETQLFTMLEPRAVEVTPRYLARPGAGVALQLQIRNARAAGLGVPLPAGRVRVYEADGGGEERFSGETAIAHTPEGELVTLDVGAAFDLVAERREVANRVISDRERESQIEVRLRNRKTVPVTIVVEEPVAGDHEIVRSTHPATEKDANTLQFSVPLAAGKETVLTYTVRQRF</sequence>
<evidence type="ECO:0000313" key="5">
    <source>
        <dbReference type="Proteomes" id="UP000319836"/>
    </source>
</evidence>
<dbReference type="InterPro" id="IPR025554">
    <property type="entry name" value="DUF4140"/>
</dbReference>
<gene>
    <name evidence="4" type="ORF">E6K80_07325</name>
</gene>
<reference evidence="4 5" key="1">
    <citation type="journal article" date="2019" name="Nat. Microbiol.">
        <title>Mediterranean grassland soil C-N compound turnover is dependent on rainfall and depth, and is mediated by genomically divergent microorganisms.</title>
        <authorList>
            <person name="Diamond S."/>
            <person name="Andeer P.F."/>
            <person name="Li Z."/>
            <person name="Crits-Christoph A."/>
            <person name="Burstein D."/>
            <person name="Anantharaman K."/>
            <person name="Lane K.R."/>
            <person name="Thomas B.C."/>
            <person name="Pan C."/>
            <person name="Northen T.R."/>
            <person name="Banfield J.F."/>
        </authorList>
    </citation>
    <scope>NUCLEOTIDE SEQUENCE [LARGE SCALE GENOMIC DNA]</scope>
    <source>
        <strain evidence="4">WS_10</strain>
    </source>
</reference>
<dbReference type="Pfam" id="PF13598">
    <property type="entry name" value="DUF4139"/>
    <property type="match status" value="1"/>
</dbReference>
<evidence type="ECO:0000259" key="3">
    <source>
        <dbReference type="Pfam" id="PF13600"/>
    </source>
</evidence>
<dbReference type="EMBL" id="VBPA01000175">
    <property type="protein sequence ID" value="TMQ70813.1"/>
    <property type="molecule type" value="Genomic_DNA"/>
</dbReference>
<evidence type="ECO:0000256" key="1">
    <source>
        <dbReference type="SAM" id="SignalP"/>
    </source>
</evidence>
<dbReference type="InterPro" id="IPR037291">
    <property type="entry name" value="DUF4139"/>
</dbReference>
<dbReference type="AlphaFoldDB" id="A0A538U4K9"/>
<dbReference type="PANTHER" id="PTHR38075:SF1">
    <property type="entry name" value="DUF4139 DOMAIN-CONTAINING PROTEIN"/>
    <property type="match status" value="1"/>
</dbReference>
<organism evidence="4 5">
    <name type="scientific">Eiseniibacteriota bacterium</name>
    <dbReference type="NCBI Taxonomy" id="2212470"/>
    <lineage>
        <taxon>Bacteria</taxon>
        <taxon>Candidatus Eiseniibacteriota</taxon>
    </lineage>
</organism>
<feature type="chain" id="PRO_5021851629" evidence="1">
    <location>
        <begin position="33"/>
        <end position="455"/>
    </location>
</feature>
<evidence type="ECO:0000313" key="4">
    <source>
        <dbReference type="EMBL" id="TMQ70813.1"/>
    </source>
</evidence>
<accession>A0A538U4K9</accession>
<dbReference type="PANTHER" id="PTHR38075">
    <property type="entry name" value="DUF4139 DOMAIN-CONTAINING PROTEIN"/>
    <property type="match status" value="1"/>
</dbReference>
<proteinExistence type="predicted"/>
<comment type="caution">
    <text evidence="4">The sequence shown here is derived from an EMBL/GenBank/DDBJ whole genome shotgun (WGS) entry which is preliminary data.</text>
</comment>